<protein>
    <recommendedName>
        <fullName evidence="4">FXSXX-COOH protein</fullName>
    </recommendedName>
</protein>
<dbReference type="EMBL" id="CP126980">
    <property type="protein sequence ID" value="WIN00181.1"/>
    <property type="molecule type" value="Genomic_DNA"/>
</dbReference>
<reference evidence="2 3" key="1">
    <citation type="submission" date="2023-06" db="EMBL/GenBank/DDBJ databases">
        <authorList>
            <person name="Yushchuk O."/>
            <person name="Binda E."/>
            <person name="Ruckert-Reed C."/>
            <person name="Fedorenko V."/>
            <person name="Kalinowski J."/>
            <person name="Marinelli F."/>
        </authorList>
    </citation>
    <scope>NUCLEOTIDE SEQUENCE [LARGE SCALE GENOMIC DNA]</scope>
    <source>
        <strain evidence="2 3">NRRL 3884</strain>
    </source>
</reference>
<feature type="compositionally biased region" description="Low complexity" evidence="1">
    <location>
        <begin position="41"/>
        <end position="64"/>
    </location>
</feature>
<proteinExistence type="predicted"/>
<organism evidence="2 3">
    <name type="scientific">Actinoplanes oblitus</name>
    <dbReference type="NCBI Taxonomy" id="3040509"/>
    <lineage>
        <taxon>Bacteria</taxon>
        <taxon>Bacillati</taxon>
        <taxon>Actinomycetota</taxon>
        <taxon>Actinomycetes</taxon>
        <taxon>Micromonosporales</taxon>
        <taxon>Micromonosporaceae</taxon>
        <taxon>Actinoplanes</taxon>
    </lineage>
</organism>
<evidence type="ECO:0000313" key="2">
    <source>
        <dbReference type="EMBL" id="WIN00181.1"/>
    </source>
</evidence>
<evidence type="ECO:0000313" key="3">
    <source>
        <dbReference type="Proteomes" id="UP001240150"/>
    </source>
</evidence>
<sequence length="64" mass="6613">MSTRSVMVVDRPRLAESIGALAIDDSKVDPVQAVLDETMDSGRTTAASASATRHTSPTARSGPA</sequence>
<gene>
    <name evidence="2" type="ORF">ACTOB_003875</name>
</gene>
<name>A0ABY8WQQ0_9ACTN</name>
<accession>A0ABY8WQQ0</accession>
<evidence type="ECO:0000256" key="1">
    <source>
        <dbReference type="SAM" id="MobiDB-lite"/>
    </source>
</evidence>
<dbReference type="Proteomes" id="UP001240150">
    <property type="component" value="Chromosome"/>
</dbReference>
<keyword evidence="3" id="KW-1185">Reference proteome</keyword>
<evidence type="ECO:0008006" key="4">
    <source>
        <dbReference type="Google" id="ProtNLM"/>
    </source>
</evidence>
<feature type="region of interest" description="Disordered" evidence="1">
    <location>
        <begin position="40"/>
        <end position="64"/>
    </location>
</feature>
<dbReference type="RefSeq" id="WP_284921671.1">
    <property type="nucleotide sequence ID" value="NZ_CP126980.1"/>
</dbReference>